<dbReference type="EMBL" id="GDIQ01015690">
    <property type="protein sequence ID" value="JAN79047.1"/>
    <property type="molecule type" value="Transcribed_RNA"/>
</dbReference>
<accession>A0A0P6B2T6</accession>
<protein>
    <submittedName>
        <fullName evidence="1">Uncharacterized protein</fullName>
    </submittedName>
</protein>
<dbReference type="AlphaFoldDB" id="A0A0P6B2T6"/>
<sequence>MTDITPTQWGVYTLCILQLLKRQRDIKRNFIRFQREKKSLLENLKITKDVRLHFLRYISEL</sequence>
<proteinExistence type="predicted"/>
<organism evidence="1">
    <name type="scientific">Daphnia magna</name>
    <dbReference type="NCBI Taxonomy" id="35525"/>
    <lineage>
        <taxon>Eukaryota</taxon>
        <taxon>Metazoa</taxon>
        <taxon>Ecdysozoa</taxon>
        <taxon>Arthropoda</taxon>
        <taxon>Crustacea</taxon>
        <taxon>Branchiopoda</taxon>
        <taxon>Diplostraca</taxon>
        <taxon>Cladocera</taxon>
        <taxon>Anomopoda</taxon>
        <taxon>Daphniidae</taxon>
        <taxon>Daphnia</taxon>
    </lineage>
</organism>
<reference evidence="1" key="1">
    <citation type="submission" date="2015-10" db="EMBL/GenBank/DDBJ databases">
        <title>EvidentialGene: Evidence-directed Construction of Complete mRNA Transcriptomes without Genomes.</title>
        <authorList>
            <person name="Gilbert D.G."/>
        </authorList>
    </citation>
    <scope>NUCLEOTIDE SEQUENCE</scope>
</reference>
<evidence type="ECO:0000313" key="1">
    <source>
        <dbReference type="EMBL" id="JAN79047.1"/>
    </source>
</evidence>
<name>A0A0P6B2T6_9CRUS</name>